<dbReference type="OrthoDB" id="10045365at2759"/>
<reference evidence="4" key="2">
    <citation type="submission" date="2025-08" db="UniProtKB">
        <authorList>
            <consortium name="RefSeq"/>
        </authorList>
    </citation>
    <scope>IDENTIFICATION</scope>
</reference>
<dbReference type="AlphaFoldDB" id="A0A2R2MKN2"/>
<sequence>CPDTIPVPDRGTLRCWQPAGGGEERCNVTCLSFPRNIKQNPDVPTSFVCNPEGTWEPPFEWGVVKTLACLTLEPPRNYRLIFNVEHPGTCVDDNYFKPFVVGELIKWLREAECPDTIPVPDRGTLRCWQPAGGGEERCNVTCLSFPRNIRQNPDVPTSFVCNPAGKWEPPFEWGVVKTLACLTLEPPRNYRLIFNVEHPGTCVDDNYFKPFVVGELIKWLREAGLCPEGDLIKLCQRSQVKVICRKEDRRRRDTHEGDLIVNLALNVTFSEKNSTDEYQNVLALAENVTNFIGSSQFRFEYGGRNYTFGNGSSGKEETTCGEGQMKVLDKYCVKCPPGTKYNSVLKTCYSCPANTYQERRGQSVCIKCKGDKTSPPGSFSPSDCEDTALSTIQPTVVTTARLDLIIGLSFAAVATVILVAILAFLACRRCRYSKKKKRRTLSPAPAVTDFLDYHNVAYDYAKAFSVSYERAGTNDGGMQNRGPRTEHTYTNASGSLRAYEGMVRDITEQQFSHYQNDVPYLRE</sequence>
<dbReference type="RefSeq" id="XP_023930627.1">
    <property type="nucleotide sequence ID" value="XM_024074859.1"/>
</dbReference>
<feature type="transmembrane region" description="Helical" evidence="1">
    <location>
        <begin position="404"/>
        <end position="427"/>
    </location>
</feature>
<dbReference type="STRING" id="7574.A0A2R2MKN2"/>
<keyword evidence="1" id="KW-0812">Transmembrane</keyword>
<feature type="non-terminal residue" evidence="4">
    <location>
        <position position="1"/>
    </location>
</feature>
<reference evidence="4" key="1">
    <citation type="journal article" date="2015" name="Nat. Commun.">
        <title>The Lingula genome provides insights into brachiopod evolution and the origin of phosphate biomineralization.</title>
        <authorList>
            <person name="Luo Y.J."/>
            <person name="Takeuchi T."/>
            <person name="Koyanagi R."/>
            <person name="Yamada L."/>
            <person name="Kanda M."/>
            <person name="Khalturina M."/>
            <person name="Fujie M."/>
            <person name="Yamasaki S.I."/>
            <person name="Endo K."/>
            <person name="Satoh N."/>
        </authorList>
    </citation>
    <scope>NUCLEOTIDE SEQUENCE</scope>
</reference>
<name>A0A2R2MKN2_LINAN</name>
<proteinExistence type="predicted"/>
<evidence type="ECO:0000259" key="2">
    <source>
        <dbReference type="Pfam" id="PF07699"/>
    </source>
</evidence>
<dbReference type="Pfam" id="PF07699">
    <property type="entry name" value="Ephrin_rec_like"/>
    <property type="match status" value="1"/>
</dbReference>
<evidence type="ECO:0000313" key="3">
    <source>
        <dbReference type="Proteomes" id="UP000085678"/>
    </source>
</evidence>
<dbReference type="KEGG" id="lak:112041518"/>
<dbReference type="SMART" id="SM01411">
    <property type="entry name" value="Ephrin_rec_like"/>
    <property type="match status" value="1"/>
</dbReference>
<keyword evidence="1" id="KW-0472">Membrane</keyword>
<dbReference type="GeneID" id="112041518"/>
<keyword evidence="1" id="KW-1133">Transmembrane helix</keyword>
<organism evidence="3 4">
    <name type="scientific">Lingula anatina</name>
    <name type="common">Brachiopod</name>
    <name type="synonym">Lingula unguis</name>
    <dbReference type="NCBI Taxonomy" id="7574"/>
    <lineage>
        <taxon>Eukaryota</taxon>
        <taxon>Metazoa</taxon>
        <taxon>Spiralia</taxon>
        <taxon>Lophotrochozoa</taxon>
        <taxon>Brachiopoda</taxon>
        <taxon>Linguliformea</taxon>
        <taxon>Lingulata</taxon>
        <taxon>Lingulida</taxon>
        <taxon>Linguloidea</taxon>
        <taxon>Lingulidae</taxon>
        <taxon>Lingula</taxon>
    </lineage>
</organism>
<feature type="domain" description="Tyrosine-protein kinase ephrin type A/B receptor-like" evidence="2">
    <location>
        <begin position="338"/>
        <end position="384"/>
    </location>
</feature>
<keyword evidence="3" id="KW-1185">Reference proteome</keyword>
<dbReference type="SUPFAM" id="SSF57184">
    <property type="entry name" value="Growth factor receptor domain"/>
    <property type="match status" value="1"/>
</dbReference>
<evidence type="ECO:0000313" key="4">
    <source>
        <dbReference type="RefSeq" id="XP_023930627.1"/>
    </source>
</evidence>
<gene>
    <name evidence="4" type="primary">LOC112041518</name>
</gene>
<dbReference type="InterPro" id="IPR009030">
    <property type="entry name" value="Growth_fac_rcpt_cys_sf"/>
</dbReference>
<dbReference type="InParanoid" id="A0A2R2MKN2"/>
<dbReference type="Proteomes" id="UP000085678">
    <property type="component" value="Unplaced"/>
</dbReference>
<evidence type="ECO:0000256" key="1">
    <source>
        <dbReference type="SAM" id="Phobius"/>
    </source>
</evidence>
<accession>A0A2R2MKN2</accession>
<dbReference type="InterPro" id="IPR011641">
    <property type="entry name" value="Tyr-kin_ephrin_A/B_rcpt-like"/>
</dbReference>
<protein>
    <submittedName>
        <fullName evidence="4">Uncharacterized protein LOC112041518</fullName>
    </submittedName>
</protein>